<evidence type="ECO:0000313" key="1">
    <source>
        <dbReference type="EMBL" id="HIU48015.1"/>
    </source>
</evidence>
<dbReference type="Proteomes" id="UP000824111">
    <property type="component" value="Unassembled WGS sequence"/>
</dbReference>
<sequence length="154" mass="17111">MRMSDLNGETFTLIIQIPASQTSASKKAWRKTTLMHCGKIDGLYDRSAGTMAFRANTWTAYIRDWERYRPPLWTGDGYYALPEAEQGLYFTANVGDLLIFADVPDPAPATLSEFSALCDKYRGSGGTITGVEAHIRYRPDGTPWATNHIALIKG</sequence>
<name>A0A9D1LU67_9FIRM</name>
<comment type="caution">
    <text evidence="1">The sequence shown here is derived from an EMBL/GenBank/DDBJ whole genome shotgun (WGS) entry which is preliminary data.</text>
</comment>
<reference evidence="1" key="2">
    <citation type="journal article" date="2021" name="PeerJ">
        <title>Extensive microbial diversity within the chicken gut microbiome revealed by metagenomics and culture.</title>
        <authorList>
            <person name="Gilroy R."/>
            <person name="Ravi A."/>
            <person name="Getino M."/>
            <person name="Pursley I."/>
            <person name="Horton D.L."/>
            <person name="Alikhan N.F."/>
            <person name="Baker D."/>
            <person name="Gharbi K."/>
            <person name="Hall N."/>
            <person name="Watson M."/>
            <person name="Adriaenssens E.M."/>
            <person name="Foster-Nyarko E."/>
            <person name="Jarju S."/>
            <person name="Secka A."/>
            <person name="Antonio M."/>
            <person name="Oren A."/>
            <person name="Chaudhuri R.R."/>
            <person name="La Ragione R."/>
            <person name="Hildebrand F."/>
            <person name="Pallen M.J."/>
        </authorList>
    </citation>
    <scope>NUCLEOTIDE SEQUENCE</scope>
    <source>
        <strain evidence="1">ChiSjej4B22-9803</strain>
    </source>
</reference>
<protein>
    <submittedName>
        <fullName evidence="1">Uncharacterized protein</fullName>
    </submittedName>
</protein>
<proteinExistence type="predicted"/>
<accession>A0A9D1LU67</accession>
<dbReference type="EMBL" id="DVND01000035">
    <property type="protein sequence ID" value="HIU48015.1"/>
    <property type="molecule type" value="Genomic_DNA"/>
</dbReference>
<organism evidence="1 2">
    <name type="scientific">Candidatus Avimonoglobus intestinipullorum</name>
    <dbReference type="NCBI Taxonomy" id="2840699"/>
    <lineage>
        <taxon>Bacteria</taxon>
        <taxon>Bacillati</taxon>
        <taxon>Bacillota</taxon>
        <taxon>Clostridia</taxon>
        <taxon>Eubacteriales</taxon>
        <taxon>Candidatus Avimonoglobus</taxon>
    </lineage>
</organism>
<dbReference type="AlphaFoldDB" id="A0A9D1LU67"/>
<reference evidence="1" key="1">
    <citation type="submission" date="2020-10" db="EMBL/GenBank/DDBJ databases">
        <authorList>
            <person name="Gilroy R."/>
        </authorList>
    </citation>
    <scope>NUCLEOTIDE SEQUENCE</scope>
    <source>
        <strain evidence="1">ChiSjej4B22-9803</strain>
    </source>
</reference>
<evidence type="ECO:0000313" key="2">
    <source>
        <dbReference type="Proteomes" id="UP000824111"/>
    </source>
</evidence>
<gene>
    <name evidence="1" type="ORF">IAB04_01475</name>
</gene>